<proteinExistence type="inferred from homology"/>
<dbReference type="Gene3D" id="2.60.40.640">
    <property type="match status" value="2"/>
</dbReference>
<dbReference type="PRINTS" id="PR01217">
    <property type="entry name" value="PRICHEXTENSN"/>
</dbReference>
<gene>
    <name evidence="4" type="ORF">QTP70_021607</name>
</gene>
<feature type="domain" description="Arrestin C-terminal-like" evidence="3">
    <location>
        <begin position="183"/>
        <end position="308"/>
    </location>
</feature>
<dbReference type="SMART" id="SM01017">
    <property type="entry name" value="Arrestin_C"/>
    <property type="match status" value="1"/>
</dbReference>
<feature type="region of interest" description="Disordered" evidence="2">
    <location>
        <begin position="315"/>
        <end position="463"/>
    </location>
</feature>
<dbReference type="GO" id="GO:0007399">
    <property type="term" value="P:nervous system development"/>
    <property type="evidence" value="ECO:0007669"/>
    <property type="project" value="UniProtKB-ARBA"/>
</dbReference>
<name>A0AAE0URM5_9TELE</name>
<dbReference type="InterPro" id="IPR014752">
    <property type="entry name" value="Arrestin-like_C"/>
</dbReference>
<evidence type="ECO:0000256" key="2">
    <source>
        <dbReference type="SAM" id="MobiDB-lite"/>
    </source>
</evidence>
<comment type="caution">
    <text evidence="4">The sequence shown here is derived from an EMBL/GenBank/DDBJ whole genome shotgun (WGS) entry which is preliminary data.</text>
</comment>
<feature type="compositionally biased region" description="Polar residues" evidence="2">
    <location>
        <begin position="447"/>
        <end position="456"/>
    </location>
</feature>
<feature type="compositionally biased region" description="Pro residues" evidence="2">
    <location>
        <begin position="336"/>
        <end position="346"/>
    </location>
</feature>
<evidence type="ECO:0000256" key="1">
    <source>
        <dbReference type="ARBA" id="ARBA00005298"/>
    </source>
</evidence>
<dbReference type="InterPro" id="IPR011021">
    <property type="entry name" value="Arrestin-like_N"/>
</dbReference>
<dbReference type="Proteomes" id="UP001274896">
    <property type="component" value="Unassembled WGS sequence"/>
</dbReference>
<dbReference type="PANTHER" id="PTHR11188:SF135">
    <property type="entry name" value="ARRESTIN DOMAIN CONTAINING 3-LIKE-RELATED"/>
    <property type="match status" value="1"/>
</dbReference>
<dbReference type="InterPro" id="IPR011022">
    <property type="entry name" value="Arrestin_C-like"/>
</dbReference>
<reference evidence="4" key="1">
    <citation type="submission" date="2023-06" db="EMBL/GenBank/DDBJ databases">
        <title>Male Hemibagrus guttatus genome.</title>
        <authorList>
            <person name="Bian C."/>
        </authorList>
    </citation>
    <scope>NUCLEOTIDE SEQUENCE</scope>
    <source>
        <strain evidence="4">Male_cb2023</strain>
        <tissue evidence="4">Muscle</tissue>
    </source>
</reference>
<feature type="compositionally biased region" description="Low complexity" evidence="2">
    <location>
        <begin position="409"/>
        <end position="419"/>
    </location>
</feature>
<keyword evidence="5" id="KW-1185">Reference proteome</keyword>
<dbReference type="SUPFAM" id="SSF81296">
    <property type="entry name" value="E set domains"/>
    <property type="match status" value="2"/>
</dbReference>
<dbReference type="GO" id="GO:0005737">
    <property type="term" value="C:cytoplasm"/>
    <property type="evidence" value="ECO:0007669"/>
    <property type="project" value="TreeGrafter"/>
</dbReference>
<dbReference type="InterPro" id="IPR050357">
    <property type="entry name" value="Arrestin_domain-protein"/>
</dbReference>
<dbReference type="Pfam" id="PF00339">
    <property type="entry name" value="Arrestin_N"/>
    <property type="match status" value="1"/>
</dbReference>
<accession>A0AAE0URM5</accession>
<protein>
    <recommendedName>
        <fullName evidence="3">Arrestin C-terminal-like domain-containing protein</fullName>
    </recommendedName>
</protein>
<organism evidence="4 5">
    <name type="scientific">Hemibagrus guttatus</name>
    <dbReference type="NCBI Taxonomy" id="175788"/>
    <lineage>
        <taxon>Eukaryota</taxon>
        <taxon>Metazoa</taxon>
        <taxon>Chordata</taxon>
        <taxon>Craniata</taxon>
        <taxon>Vertebrata</taxon>
        <taxon>Euteleostomi</taxon>
        <taxon>Actinopterygii</taxon>
        <taxon>Neopterygii</taxon>
        <taxon>Teleostei</taxon>
        <taxon>Ostariophysi</taxon>
        <taxon>Siluriformes</taxon>
        <taxon>Bagridae</taxon>
        <taxon>Hemibagrus</taxon>
    </lineage>
</organism>
<dbReference type="GO" id="GO:0005886">
    <property type="term" value="C:plasma membrane"/>
    <property type="evidence" value="ECO:0007669"/>
    <property type="project" value="TreeGrafter"/>
</dbReference>
<dbReference type="Pfam" id="PF02752">
    <property type="entry name" value="Arrestin_C"/>
    <property type="match status" value="1"/>
</dbReference>
<evidence type="ECO:0000313" key="5">
    <source>
        <dbReference type="Proteomes" id="UP001274896"/>
    </source>
</evidence>
<evidence type="ECO:0000313" key="4">
    <source>
        <dbReference type="EMBL" id="KAK3514547.1"/>
    </source>
</evidence>
<dbReference type="EMBL" id="JAUCMX010000021">
    <property type="protein sequence ID" value="KAK3514547.1"/>
    <property type="molecule type" value="Genomic_DNA"/>
</dbReference>
<dbReference type="InterPro" id="IPR014756">
    <property type="entry name" value="Ig_E-set"/>
</dbReference>
<comment type="similarity">
    <text evidence="1">Belongs to the arrestin family.</text>
</comment>
<sequence>MSSIKQLSIIYDSVNNSNTFTNGDVINGQVVLEVSKEVTIESLYIKCKGEAKVSWSERRNDRHYHYSAHERYFKLKQYFIQDPSKKKNEDPGVILMGGEIYSNVVKPGNHVYPFQFQLPHGNFPPSFKGCHGSIKYLLEVTVDRSWKMDLTEKKEIVFLPRLSGINLMSPQSGAIDKKLKLFTSGSTSVKATIDKMGYMQGEVIRVTSDIDNSSSRDLKLKYSLVQTQSFFAEGHTNRSHSTIFKIVGDPIPSGSKQTVSTNLTLPANLNLSITNCNIMKVEYIFKVYLDVPYASDPEIKLPIIILPAGHIFSPGQNQPDFQPYGNPGAPEWDQTPPQPGFGPSPPGTNFGPAPGIYPSPYPSPMFPNPGAPPPSYTDLYPNPNAAAPEFNSGPSAPPFNPQYTPMAYPNPSVPQQNPVPSAPQFGPGPAIPGYVPAEAPPRFWPDPNTQPESYLTKSPEKHE</sequence>
<dbReference type="PANTHER" id="PTHR11188">
    <property type="entry name" value="ARRESTIN DOMAIN CONTAINING PROTEIN"/>
    <property type="match status" value="1"/>
</dbReference>
<evidence type="ECO:0000259" key="3">
    <source>
        <dbReference type="SMART" id="SM01017"/>
    </source>
</evidence>
<dbReference type="GO" id="GO:0015031">
    <property type="term" value="P:protein transport"/>
    <property type="evidence" value="ECO:0007669"/>
    <property type="project" value="TreeGrafter"/>
</dbReference>
<feature type="compositionally biased region" description="Pro residues" evidence="2">
    <location>
        <begin position="355"/>
        <end position="375"/>
    </location>
</feature>
<dbReference type="AlphaFoldDB" id="A0AAE0URM5"/>